<dbReference type="GO" id="GO:0020037">
    <property type="term" value="F:heme binding"/>
    <property type="evidence" value="ECO:0007669"/>
    <property type="project" value="InterPro"/>
</dbReference>
<name>A0A3B0TA12_9ZZZZ</name>
<reference evidence="5" key="1">
    <citation type="submission" date="2018-06" db="EMBL/GenBank/DDBJ databases">
        <authorList>
            <person name="Zhirakovskaya E."/>
        </authorList>
    </citation>
    <scope>NUCLEOTIDE SEQUENCE</scope>
</reference>
<evidence type="ECO:0000256" key="2">
    <source>
        <dbReference type="ARBA" id="ARBA00022723"/>
    </source>
</evidence>
<dbReference type="EMBL" id="UOEM01000008">
    <property type="protein sequence ID" value="VAW10227.1"/>
    <property type="molecule type" value="Genomic_DNA"/>
</dbReference>
<dbReference type="GO" id="GO:0009055">
    <property type="term" value="F:electron transfer activity"/>
    <property type="evidence" value="ECO:0007669"/>
    <property type="project" value="InterPro"/>
</dbReference>
<keyword evidence="1" id="KW-0349">Heme</keyword>
<evidence type="ECO:0000259" key="4">
    <source>
        <dbReference type="PROSITE" id="PS51007"/>
    </source>
</evidence>
<dbReference type="InterPro" id="IPR009056">
    <property type="entry name" value="Cyt_c-like_dom"/>
</dbReference>
<keyword evidence="3" id="KW-0408">Iron</keyword>
<keyword evidence="2" id="KW-0479">Metal-binding</keyword>
<evidence type="ECO:0000313" key="5">
    <source>
        <dbReference type="EMBL" id="VAW10227.1"/>
    </source>
</evidence>
<protein>
    <recommendedName>
        <fullName evidence="4">Cytochrome c domain-containing protein</fullName>
    </recommendedName>
</protein>
<organism evidence="5">
    <name type="scientific">hydrothermal vent metagenome</name>
    <dbReference type="NCBI Taxonomy" id="652676"/>
    <lineage>
        <taxon>unclassified sequences</taxon>
        <taxon>metagenomes</taxon>
        <taxon>ecological metagenomes</taxon>
    </lineage>
</organism>
<dbReference type="SUPFAM" id="SSF46626">
    <property type="entry name" value="Cytochrome c"/>
    <property type="match status" value="2"/>
</dbReference>
<gene>
    <name evidence="5" type="ORF">MNBD_ALPHA09-609</name>
</gene>
<dbReference type="InterPro" id="IPR036909">
    <property type="entry name" value="Cyt_c-like_dom_sf"/>
</dbReference>
<sequence>MIVSFSWSSPKTIAAWLTACLLLAALPATAQVLKFPEPEERSAEWELAFGGKIYDDWLAATYAGPRASLHPLMPAGVEIAPSVSWRCVTCHGYDYLGATLSRKGGPPVNMPGITGMGGIEPEAIAAYLRRPPHSYGPSLIANGALGLLARFVSKGQHELIDFLKFKNEQAVGKPIFQGVCISCHEADGRAFIEGEPGDKSSLGWLSRNRPAQVLHKIVNGQPGSDMVSLRFLGHYKTGALFAYLRTLPDPEPDPE</sequence>
<dbReference type="GO" id="GO:0046872">
    <property type="term" value="F:metal ion binding"/>
    <property type="evidence" value="ECO:0007669"/>
    <property type="project" value="UniProtKB-KW"/>
</dbReference>
<accession>A0A3B0TA12</accession>
<evidence type="ECO:0000256" key="3">
    <source>
        <dbReference type="ARBA" id="ARBA00023004"/>
    </source>
</evidence>
<feature type="domain" description="Cytochrome c" evidence="4">
    <location>
        <begin position="167"/>
        <end position="248"/>
    </location>
</feature>
<dbReference type="PROSITE" id="PS51007">
    <property type="entry name" value="CYTC"/>
    <property type="match status" value="1"/>
</dbReference>
<dbReference type="AlphaFoldDB" id="A0A3B0TA12"/>
<evidence type="ECO:0000256" key="1">
    <source>
        <dbReference type="ARBA" id="ARBA00022617"/>
    </source>
</evidence>
<proteinExistence type="predicted"/>
<dbReference type="Gene3D" id="1.10.760.10">
    <property type="entry name" value="Cytochrome c-like domain"/>
    <property type="match status" value="1"/>
</dbReference>